<evidence type="ECO:0000313" key="2">
    <source>
        <dbReference type="Proteomes" id="UP000018817"/>
    </source>
</evidence>
<dbReference type="STRING" id="761204.W2PL76"/>
<evidence type="ECO:0000313" key="1">
    <source>
        <dbReference type="EMBL" id="ETN01622.1"/>
    </source>
</evidence>
<dbReference type="CDD" id="cd00024">
    <property type="entry name" value="CD_CSD"/>
    <property type="match status" value="1"/>
</dbReference>
<dbReference type="Proteomes" id="UP000018817">
    <property type="component" value="Unassembled WGS sequence"/>
</dbReference>
<dbReference type="RefSeq" id="XP_008913168.1">
    <property type="nucleotide sequence ID" value="XM_008914920.1"/>
</dbReference>
<evidence type="ECO:0008006" key="3">
    <source>
        <dbReference type="Google" id="ProtNLM"/>
    </source>
</evidence>
<sequence>MILEYSISYQDWVYLMPLVQANLNHSPVQSLAGKAPIVVFTGLPCPSPTSRLFVPGYDPINVDTSTNSIDESMRALRISIEKMHQEVTDQRGKRTLLNKKRAEGHQMVNFTIGDYVLRSRVDVKKQNKLLVTWMGPYVVTKRNTHSFTVKHLFTGKESNAHASRLKFFAEGDLEMTEELREHVSAQGVILKVEAIRKHRWNPDMRDFELLIGWEGLEPIEDSWEPMKVMHEDIEVLVGSYVGNAKDKELTEHYNWLKA</sequence>
<dbReference type="SUPFAM" id="SSF54160">
    <property type="entry name" value="Chromo domain-like"/>
    <property type="match status" value="1"/>
</dbReference>
<dbReference type="AlphaFoldDB" id="W2PL76"/>
<gene>
    <name evidence="1" type="ORF">PPTG_17076</name>
</gene>
<dbReference type="Gene3D" id="2.40.50.40">
    <property type="match status" value="1"/>
</dbReference>
<protein>
    <recommendedName>
        <fullName evidence="3">Chromo domain-containing protein</fullName>
    </recommendedName>
</protein>
<dbReference type="VEuPathDB" id="FungiDB:PPTG_17076"/>
<reference evidence="1 2" key="2">
    <citation type="submission" date="2013-11" db="EMBL/GenBank/DDBJ databases">
        <title>The Genome Sequence of Phytophthora parasitica INRA-310.</title>
        <authorList>
            <consortium name="The Broad Institute Genomics Platform"/>
            <person name="Russ C."/>
            <person name="Tyler B."/>
            <person name="Panabieres F."/>
            <person name="Shan W."/>
            <person name="Tripathy S."/>
            <person name="Grunwald N."/>
            <person name="Machado M."/>
            <person name="Johnson C.S."/>
            <person name="Arredondo F."/>
            <person name="Hong C."/>
            <person name="Coffey M."/>
            <person name="Young S.K."/>
            <person name="Zeng Q."/>
            <person name="Gargeya S."/>
            <person name="Fitzgerald M."/>
            <person name="Abouelleil A."/>
            <person name="Alvarado L."/>
            <person name="Chapman S.B."/>
            <person name="Gainer-Dewar J."/>
            <person name="Goldberg J."/>
            <person name="Griggs A."/>
            <person name="Gujja S."/>
            <person name="Hansen M."/>
            <person name="Howarth C."/>
            <person name="Imamovic A."/>
            <person name="Ireland A."/>
            <person name="Larimer J."/>
            <person name="McCowan C."/>
            <person name="Murphy C."/>
            <person name="Pearson M."/>
            <person name="Poon T.W."/>
            <person name="Priest M."/>
            <person name="Roberts A."/>
            <person name="Saif S."/>
            <person name="Shea T."/>
            <person name="Sykes S."/>
            <person name="Wortman J."/>
            <person name="Nusbaum C."/>
            <person name="Birren B."/>
        </authorList>
    </citation>
    <scope>NUCLEOTIDE SEQUENCE [LARGE SCALE GENOMIC DNA]</scope>
    <source>
        <strain evidence="1 2">INRA-310</strain>
    </source>
</reference>
<dbReference type="GeneID" id="20186106"/>
<organism evidence="1 2">
    <name type="scientific">Phytophthora nicotianae (strain INRA-310)</name>
    <name type="common">Phytophthora parasitica</name>
    <dbReference type="NCBI Taxonomy" id="761204"/>
    <lineage>
        <taxon>Eukaryota</taxon>
        <taxon>Sar</taxon>
        <taxon>Stramenopiles</taxon>
        <taxon>Oomycota</taxon>
        <taxon>Peronosporomycetes</taxon>
        <taxon>Peronosporales</taxon>
        <taxon>Peronosporaceae</taxon>
        <taxon>Phytophthora</taxon>
    </lineage>
</organism>
<accession>W2PL76</accession>
<dbReference type="InterPro" id="IPR016197">
    <property type="entry name" value="Chromo-like_dom_sf"/>
</dbReference>
<reference evidence="2" key="1">
    <citation type="submission" date="2011-12" db="EMBL/GenBank/DDBJ databases">
        <authorList>
            <consortium name="The Broad Institute Genome Sequencing Platform"/>
            <person name="Russ C."/>
            <person name="Tyler B."/>
            <person name="Panabieres F."/>
            <person name="Shan W."/>
            <person name="Tripathy S."/>
            <person name="Grunwald N."/>
            <person name="Machado M."/>
            <person name="Young S.K."/>
            <person name="Zeng Q."/>
            <person name="Gargeya S."/>
            <person name="Fitzgerald M."/>
            <person name="Haas B."/>
            <person name="Abouelleil A."/>
            <person name="Alvarado L."/>
            <person name="Arachchi H.M."/>
            <person name="Berlin A."/>
            <person name="Chapman S.B."/>
            <person name="Gearin G."/>
            <person name="Goldberg J."/>
            <person name="Griggs A."/>
            <person name="Gujja S."/>
            <person name="Hansen M."/>
            <person name="Heiman D."/>
            <person name="Howarth C."/>
            <person name="Larimer J."/>
            <person name="Lui A."/>
            <person name="MacDonald P.J.P."/>
            <person name="McCowen C."/>
            <person name="Montmayeur A."/>
            <person name="Murphy C."/>
            <person name="Neiman D."/>
            <person name="Pearson M."/>
            <person name="Priest M."/>
            <person name="Roberts A."/>
            <person name="Saif S."/>
            <person name="Shea T."/>
            <person name="Sisk P."/>
            <person name="Stolte C."/>
            <person name="Sykes S."/>
            <person name="Wortman J."/>
            <person name="Nusbaum C."/>
            <person name="Birren B."/>
        </authorList>
    </citation>
    <scope>NUCLEOTIDE SEQUENCE [LARGE SCALE GENOMIC DNA]</scope>
    <source>
        <strain evidence="2">INRA-310</strain>
    </source>
</reference>
<dbReference type="OrthoDB" id="167344at2759"/>
<dbReference type="EMBL" id="KI669624">
    <property type="protein sequence ID" value="ETN01622.1"/>
    <property type="molecule type" value="Genomic_DNA"/>
</dbReference>
<proteinExistence type="predicted"/>
<dbReference type="OMA" id="IDTINDW"/>
<name>W2PL76_PHYN3</name>